<evidence type="ECO:0000256" key="5">
    <source>
        <dbReference type="ARBA" id="ARBA00022777"/>
    </source>
</evidence>
<feature type="domain" description="PAS" evidence="9">
    <location>
        <begin position="280"/>
        <end position="350"/>
    </location>
</feature>
<dbReference type="Gene3D" id="3.30.450.20">
    <property type="entry name" value="PAS domain"/>
    <property type="match status" value="5"/>
</dbReference>
<dbReference type="InterPro" id="IPR003594">
    <property type="entry name" value="HATPase_dom"/>
</dbReference>
<dbReference type="InterPro" id="IPR036890">
    <property type="entry name" value="HATPase_C_sf"/>
</dbReference>
<dbReference type="SUPFAM" id="SSF55785">
    <property type="entry name" value="PYP-like sensor domain (PAS domain)"/>
    <property type="match status" value="5"/>
</dbReference>
<dbReference type="InterPro" id="IPR001789">
    <property type="entry name" value="Sig_transdc_resp-reg_receiver"/>
</dbReference>
<keyword evidence="5" id="KW-0418">Kinase</keyword>
<dbReference type="PRINTS" id="PR00344">
    <property type="entry name" value="BCTRLSENSOR"/>
</dbReference>
<gene>
    <name evidence="11" type="ORF">SPHI_27200</name>
</gene>
<evidence type="ECO:0000313" key="11">
    <source>
        <dbReference type="EMBL" id="ONF95090.1"/>
    </source>
</evidence>
<evidence type="ECO:0000256" key="3">
    <source>
        <dbReference type="ARBA" id="ARBA00022553"/>
    </source>
</evidence>
<dbReference type="SMART" id="SM00086">
    <property type="entry name" value="PAC"/>
    <property type="match status" value="3"/>
</dbReference>
<dbReference type="Pfam" id="PF02518">
    <property type="entry name" value="HATPase_c"/>
    <property type="match status" value="1"/>
</dbReference>
<dbReference type="InterPro" id="IPR013655">
    <property type="entry name" value="PAS_fold_3"/>
</dbReference>
<dbReference type="InterPro" id="IPR035965">
    <property type="entry name" value="PAS-like_dom_sf"/>
</dbReference>
<feature type="domain" description="Response regulatory" evidence="8">
    <location>
        <begin position="936"/>
        <end position="1046"/>
    </location>
</feature>
<dbReference type="InterPro" id="IPR011006">
    <property type="entry name" value="CheY-like_superfamily"/>
</dbReference>
<dbReference type="Gene3D" id="3.40.50.2300">
    <property type="match status" value="1"/>
</dbReference>
<evidence type="ECO:0000259" key="9">
    <source>
        <dbReference type="PROSITE" id="PS50112"/>
    </source>
</evidence>
<evidence type="ECO:0000259" key="8">
    <source>
        <dbReference type="PROSITE" id="PS50110"/>
    </source>
</evidence>
<dbReference type="EMBL" id="MPSB01000016">
    <property type="protein sequence ID" value="ONF95090.1"/>
    <property type="molecule type" value="Genomic_DNA"/>
</dbReference>
<dbReference type="GO" id="GO:0000155">
    <property type="term" value="F:phosphorelay sensor kinase activity"/>
    <property type="evidence" value="ECO:0007669"/>
    <property type="project" value="InterPro"/>
</dbReference>
<dbReference type="Pfam" id="PF00512">
    <property type="entry name" value="HisKA"/>
    <property type="match status" value="1"/>
</dbReference>
<dbReference type="InterPro" id="IPR052162">
    <property type="entry name" value="Sensor_kinase/Photoreceptor"/>
</dbReference>
<dbReference type="SMART" id="SM00387">
    <property type="entry name" value="HATPase_c"/>
    <property type="match status" value="1"/>
</dbReference>
<dbReference type="Gene3D" id="3.30.565.10">
    <property type="entry name" value="Histidine kinase-like ATPase, C-terminal domain"/>
    <property type="match status" value="1"/>
</dbReference>
<comment type="caution">
    <text evidence="11">The sequence shown here is derived from an EMBL/GenBank/DDBJ whole genome shotgun (WGS) entry which is preliminary data.</text>
</comment>
<evidence type="ECO:0000256" key="2">
    <source>
        <dbReference type="ARBA" id="ARBA00012438"/>
    </source>
</evidence>
<feature type="modified residue" description="4-aspartylphosphate" evidence="6">
    <location>
        <position position="986"/>
    </location>
</feature>
<dbReference type="Pfam" id="PF08447">
    <property type="entry name" value="PAS_3"/>
    <property type="match status" value="1"/>
</dbReference>
<protein>
    <recommendedName>
        <fullName evidence="2">histidine kinase</fullName>
        <ecNumber evidence="2">2.7.13.3</ecNumber>
    </recommendedName>
</protein>
<dbReference type="Pfam" id="PF13188">
    <property type="entry name" value="PAS_8"/>
    <property type="match status" value="1"/>
</dbReference>
<feature type="domain" description="PAS" evidence="9">
    <location>
        <begin position="406"/>
        <end position="477"/>
    </location>
</feature>
<evidence type="ECO:0000256" key="1">
    <source>
        <dbReference type="ARBA" id="ARBA00000085"/>
    </source>
</evidence>
<feature type="domain" description="PAC" evidence="10">
    <location>
        <begin position="619"/>
        <end position="675"/>
    </location>
</feature>
<dbReference type="PANTHER" id="PTHR43304:SF1">
    <property type="entry name" value="PAC DOMAIN-CONTAINING PROTEIN"/>
    <property type="match status" value="1"/>
</dbReference>
<dbReference type="PANTHER" id="PTHR43304">
    <property type="entry name" value="PHYTOCHROME-LIKE PROTEIN CPH1"/>
    <property type="match status" value="1"/>
</dbReference>
<evidence type="ECO:0000259" key="10">
    <source>
        <dbReference type="PROSITE" id="PS50113"/>
    </source>
</evidence>
<dbReference type="InterPro" id="IPR013656">
    <property type="entry name" value="PAS_4"/>
</dbReference>
<dbReference type="InterPro" id="IPR004358">
    <property type="entry name" value="Sig_transdc_His_kin-like_C"/>
</dbReference>
<name>A0A1V2ER67_9SPHN</name>
<dbReference type="SUPFAM" id="SSF52172">
    <property type="entry name" value="CheY-like"/>
    <property type="match status" value="1"/>
</dbReference>
<dbReference type="InterPro" id="IPR003661">
    <property type="entry name" value="HisK_dim/P_dom"/>
</dbReference>
<dbReference type="SMART" id="SM00091">
    <property type="entry name" value="PAS"/>
    <property type="match status" value="4"/>
</dbReference>
<evidence type="ECO:0000256" key="6">
    <source>
        <dbReference type="PROSITE-ProRule" id="PRU00169"/>
    </source>
</evidence>
<comment type="catalytic activity">
    <reaction evidence="1">
        <text>ATP + protein L-histidine = ADP + protein N-phospho-L-histidine.</text>
        <dbReference type="EC" id="2.7.13.3"/>
    </reaction>
</comment>
<sequence>MGDLIRGHNWAATPVGPITGWPQSLRVAVRLLLTSRHPMFIWWGPELIQFYNDAYAASLGPEKHPAALGARARDTWPEIWDVIGPQIAQVMAGGEATWHEDQLVPIIRRGGRQDVWWTYSYSPIDDEHAPNGVGGVLVICDETTAEVTSREKADARYRALFETIDAGFCVIEMLFDADGRANDYRFVEANAAFEQQSGLINPVGRRARELVPDLEQHWYDLYGAVATTGRPARFENGSDAMGRWFDVHALRVGDPSQHRVAVLFNDISARRAAEIALRASEDRLSAIFAEATVGLSEVSLDGRFLRVNDELCRLLGRDRNALLTASVFDVTLPEDIGPSLAAIDATVRTREPRALDKRYLRPDGTIVWANSRLARLHDPDGGSGNLLVVTVDLTERRAAEQRLRESEASFRLMADAVPQIVWIIDAEGRAEFYNKQWADYTGIPHDASTATLAAADYVHPDDGPATVAAFDVARRTGRTFTVEHRIRSAAGEYRWFLVRGEPHRDVDGEIVRWFGASIDIHDRKLAEARLSELNETLEQRVAAALAERKVFSDVIENSTAAVTVIDLDHHILAINRTSQDVFERLYGTRPHVGDGLLDLLDGMPAHREQMRANWARALAGKEFVLVQEFGDAGLDRRHYEVRLAPIHDSDGNRIGAASTAYDVTDRIRAEQQLETTQEQLRQAQKMEAMGQLTGGVAHDFNNLLTPIVGSLDLLQRRRLGGEREQRMIAGAMQSADRAKTLVQRLLAFARRQPLQPVAVDVAELITGMADLVASTTGPQIKVVAESAAGLPHAKADPNQLEMALLNLAVNARDAMPDGGTLRITASADEVEGEHRAGLEPGRYIRLSVADTGVGMDEATMVRAVEPFFSTKGIGKGTGLGLSMVHGLASQLGGALTIRSRPGLGTNVELWLPQSCDAPDPSDSAREVRGTGSFRGMALLVDDEDVVRMSTADMLSDLGYSVIEACSAEEALQMVEQGERFDLLVTDHLMPGMNGTDLARKVRARRPGVPALIVSGYAEEEGIDPDLPRLAKPFRKDELGASLLRIVKG</sequence>
<evidence type="ECO:0000256" key="4">
    <source>
        <dbReference type="ARBA" id="ARBA00022679"/>
    </source>
</evidence>
<dbReference type="Pfam" id="PF08448">
    <property type="entry name" value="PAS_4"/>
    <property type="match status" value="3"/>
</dbReference>
<evidence type="ECO:0000259" key="7">
    <source>
        <dbReference type="PROSITE" id="PS50109"/>
    </source>
</evidence>
<dbReference type="InterPro" id="IPR000014">
    <property type="entry name" value="PAS"/>
</dbReference>
<proteinExistence type="predicted"/>
<dbReference type="InterPro" id="IPR036097">
    <property type="entry name" value="HisK_dim/P_sf"/>
</dbReference>
<dbReference type="PROSITE" id="PS50112">
    <property type="entry name" value="PAS"/>
    <property type="match status" value="2"/>
</dbReference>
<dbReference type="CDD" id="cd00130">
    <property type="entry name" value="PAS"/>
    <property type="match status" value="2"/>
</dbReference>
<dbReference type="Pfam" id="PF00072">
    <property type="entry name" value="Response_reg"/>
    <property type="match status" value="1"/>
</dbReference>
<dbReference type="PROSITE" id="PS50110">
    <property type="entry name" value="RESPONSE_REGULATORY"/>
    <property type="match status" value="1"/>
</dbReference>
<dbReference type="Proteomes" id="UP000188729">
    <property type="component" value="Unassembled WGS sequence"/>
</dbReference>
<dbReference type="CDD" id="cd00082">
    <property type="entry name" value="HisKA"/>
    <property type="match status" value="1"/>
</dbReference>
<dbReference type="SUPFAM" id="SSF47384">
    <property type="entry name" value="Homodimeric domain of signal transducing histidine kinase"/>
    <property type="match status" value="1"/>
</dbReference>
<keyword evidence="4" id="KW-0808">Transferase</keyword>
<dbReference type="InterPro" id="IPR001610">
    <property type="entry name" value="PAC"/>
</dbReference>
<dbReference type="SMART" id="SM00448">
    <property type="entry name" value="REC"/>
    <property type="match status" value="1"/>
</dbReference>
<feature type="domain" description="Histidine kinase" evidence="7">
    <location>
        <begin position="695"/>
        <end position="915"/>
    </location>
</feature>
<dbReference type="EC" id="2.7.13.3" evidence="2"/>
<dbReference type="InterPro" id="IPR000700">
    <property type="entry name" value="PAS-assoc_C"/>
</dbReference>
<keyword evidence="12" id="KW-1185">Reference proteome</keyword>
<keyword evidence="3 6" id="KW-0597">Phosphoprotein</keyword>
<feature type="domain" description="PAC" evidence="10">
    <location>
        <begin position="480"/>
        <end position="532"/>
    </location>
</feature>
<dbReference type="STRING" id="1915074.SPHI_27200"/>
<organism evidence="11 12">
    <name type="scientific">Sphingomonas jeddahensis</name>
    <dbReference type="NCBI Taxonomy" id="1915074"/>
    <lineage>
        <taxon>Bacteria</taxon>
        <taxon>Pseudomonadati</taxon>
        <taxon>Pseudomonadota</taxon>
        <taxon>Alphaproteobacteria</taxon>
        <taxon>Sphingomonadales</taxon>
        <taxon>Sphingomonadaceae</taxon>
        <taxon>Sphingomonas</taxon>
    </lineage>
</organism>
<dbReference type="InterPro" id="IPR005467">
    <property type="entry name" value="His_kinase_dom"/>
</dbReference>
<dbReference type="AlphaFoldDB" id="A0A1V2ER67"/>
<dbReference type="PROSITE" id="PS50109">
    <property type="entry name" value="HIS_KIN"/>
    <property type="match status" value="1"/>
</dbReference>
<evidence type="ECO:0000313" key="12">
    <source>
        <dbReference type="Proteomes" id="UP000188729"/>
    </source>
</evidence>
<dbReference type="SMART" id="SM00388">
    <property type="entry name" value="HisKA"/>
    <property type="match status" value="1"/>
</dbReference>
<dbReference type="SUPFAM" id="SSF55874">
    <property type="entry name" value="ATPase domain of HSP90 chaperone/DNA topoisomerase II/histidine kinase"/>
    <property type="match status" value="1"/>
</dbReference>
<accession>A0A1V2ER67</accession>
<dbReference type="Gene3D" id="1.10.287.130">
    <property type="match status" value="1"/>
</dbReference>
<dbReference type="PROSITE" id="PS50113">
    <property type="entry name" value="PAC"/>
    <property type="match status" value="3"/>
</dbReference>
<feature type="domain" description="PAC" evidence="10">
    <location>
        <begin position="353"/>
        <end position="405"/>
    </location>
</feature>
<dbReference type="FunFam" id="3.30.450.20:FF:000099">
    <property type="entry name" value="Sensory box sensor histidine kinase"/>
    <property type="match status" value="1"/>
</dbReference>
<reference evidence="11 12" key="1">
    <citation type="submission" date="2016-11" db="EMBL/GenBank/DDBJ databases">
        <title>Genome sequence of Sphingomonas jeddahensis G39.</title>
        <authorList>
            <person name="Poehlein A."/>
            <person name="Wuebbeler J.H."/>
            <person name="Steinbuechel A."/>
            <person name="Daniel R."/>
        </authorList>
    </citation>
    <scope>NUCLEOTIDE SEQUENCE [LARGE SCALE GENOMIC DNA]</scope>
    <source>
        <strain evidence="11 12">G39</strain>
    </source>
</reference>
<dbReference type="NCBIfam" id="TIGR00229">
    <property type="entry name" value="sensory_box"/>
    <property type="match status" value="3"/>
</dbReference>